<dbReference type="Proteomes" id="UP000253529">
    <property type="component" value="Unassembled WGS sequence"/>
</dbReference>
<dbReference type="Pfam" id="PF20099">
    <property type="entry name" value="DUF6489"/>
    <property type="match status" value="1"/>
</dbReference>
<protein>
    <submittedName>
        <fullName evidence="1">Uncharacterized protein</fullName>
    </submittedName>
</protein>
<accession>A0A366FNA4</accession>
<dbReference type="InterPro" id="IPR045502">
    <property type="entry name" value="DUF6489"/>
</dbReference>
<evidence type="ECO:0000313" key="2">
    <source>
        <dbReference type="Proteomes" id="UP000253529"/>
    </source>
</evidence>
<evidence type="ECO:0000313" key="1">
    <source>
        <dbReference type="EMBL" id="RBP15606.1"/>
    </source>
</evidence>
<dbReference type="OrthoDB" id="5740990at2"/>
<comment type="caution">
    <text evidence="1">The sequence shown here is derived from an EMBL/GenBank/DDBJ whole genome shotgun (WGS) entry which is preliminary data.</text>
</comment>
<dbReference type="EMBL" id="QNRK01000008">
    <property type="protein sequence ID" value="RBP15606.1"/>
    <property type="molecule type" value="Genomic_DNA"/>
</dbReference>
<keyword evidence="2" id="KW-1185">Reference proteome</keyword>
<gene>
    <name evidence="1" type="ORF">DFR50_108163</name>
</gene>
<sequence length="74" mass="8513">MKITVNVDCTPLEARQFMGLPDVEPMQKAAMAEIEKRMMTELERFSPESLFKAWLPIAGMNAEWLHEFLKRAAS</sequence>
<dbReference type="RefSeq" id="WP_113888903.1">
    <property type="nucleotide sequence ID" value="NZ_QNRK01000008.1"/>
</dbReference>
<proteinExistence type="predicted"/>
<organism evidence="1 2">
    <name type="scientific">Roseiarcus fermentans</name>
    <dbReference type="NCBI Taxonomy" id="1473586"/>
    <lineage>
        <taxon>Bacteria</taxon>
        <taxon>Pseudomonadati</taxon>
        <taxon>Pseudomonadota</taxon>
        <taxon>Alphaproteobacteria</taxon>
        <taxon>Hyphomicrobiales</taxon>
        <taxon>Roseiarcaceae</taxon>
        <taxon>Roseiarcus</taxon>
    </lineage>
</organism>
<name>A0A366FNA4_9HYPH</name>
<reference evidence="1 2" key="1">
    <citation type="submission" date="2018-06" db="EMBL/GenBank/DDBJ databases">
        <title>Genomic Encyclopedia of Type Strains, Phase IV (KMG-IV): sequencing the most valuable type-strain genomes for metagenomic binning, comparative biology and taxonomic classification.</title>
        <authorList>
            <person name="Goeker M."/>
        </authorList>
    </citation>
    <scope>NUCLEOTIDE SEQUENCE [LARGE SCALE GENOMIC DNA]</scope>
    <source>
        <strain evidence="1 2">DSM 24875</strain>
    </source>
</reference>
<dbReference type="AlphaFoldDB" id="A0A366FNA4"/>